<accession>A0AAQ3TG14</accession>
<dbReference type="InterPro" id="IPR025398">
    <property type="entry name" value="DUF4371"/>
</dbReference>
<reference evidence="2 3" key="1">
    <citation type="submission" date="2024-02" db="EMBL/GenBank/DDBJ databases">
        <title>High-quality chromosome-scale genome assembly of Pensacola bahiagrass (Paspalum notatum Flugge var. saurae).</title>
        <authorList>
            <person name="Vega J.M."/>
            <person name="Podio M."/>
            <person name="Orjuela J."/>
            <person name="Siena L.A."/>
            <person name="Pessino S.C."/>
            <person name="Combes M.C."/>
            <person name="Mariac C."/>
            <person name="Albertini E."/>
            <person name="Pupilli F."/>
            <person name="Ortiz J.P.A."/>
            <person name="Leblanc O."/>
        </authorList>
    </citation>
    <scope>NUCLEOTIDE SEQUENCE [LARGE SCALE GENOMIC DNA]</scope>
    <source>
        <strain evidence="2">R1</strain>
        <tissue evidence="2">Leaf</tissue>
    </source>
</reference>
<keyword evidence="3" id="KW-1185">Reference proteome</keyword>
<evidence type="ECO:0000313" key="3">
    <source>
        <dbReference type="Proteomes" id="UP001341281"/>
    </source>
</evidence>
<feature type="domain" description="DUF4371" evidence="1">
    <location>
        <begin position="8"/>
        <end position="82"/>
    </location>
</feature>
<dbReference type="Pfam" id="PF14291">
    <property type="entry name" value="DUF4371"/>
    <property type="match status" value="1"/>
</dbReference>
<dbReference type="EMBL" id="CP144748">
    <property type="protein sequence ID" value="WVZ72184.1"/>
    <property type="molecule type" value="Genomic_DNA"/>
</dbReference>
<evidence type="ECO:0000313" key="2">
    <source>
        <dbReference type="EMBL" id="WVZ72184.1"/>
    </source>
</evidence>
<sequence length="85" mass="9990">MLMEMLRYTSATIQQEILDLMAFNVQKAIRNEIGDAKFCLIVDESRDESKKEQMALVVRFVDKDGFVRERFLDLIHVNDTYSRNS</sequence>
<organism evidence="2 3">
    <name type="scientific">Paspalum notatum var. saurae</name>
    <dbReference type="NCBI Taxonomy" id="547442"/>
    <lineage>
        <taxon>Eukaryota</taxon>
        <taxon>Viridiplantae</taxon>
        <taxon>Streptophyta</taxon>
        <taxon>Embryophyta</taxon>
        <taxon>Tracheophyta</taxon>
        <taxon>Spermatophyta</taxon>
        <taxon>Magnoliopsida</taxon>
        <taxon>Liliopsida</taxon>
        <taxon>Poales</taxon>
        <taxon>Poaceae</taxon>
        <taxon>PACMAD clade</taxon>
        <taxon>Panicoideae</taxon>
        <taxon>Andropogonodae</taxon>
        <taxon>Paspaleae</taxon>
        <taxon>Paspalinae</taxon>
        <taxon>Paspalum</taxon>
    </lineage>
</organism>
<proteinExistence type="predicted"/>
<dbReference type="PANTHER" id="PTHR45749">
    <property type="match status" value="1"/>
</dbReference>
<dbReference type="AlphaFoldDB" id="A0AAQ3TG14"/>
<gene>
    <name evidence="2" type="ORF">U9M48_020686</name>
</gene>
<protein>
    <recommendedName>
        <fullName evidence="1">DUF4371 domain-containing protein</fullName>
    </recommendedName>
</protein>
<name>A0AAQ3TG14_PASNO</name>
<evidence type="ECO:0000259" key="1">
    <source>
        <dbReference type="Pfam" id="PF14291"/>
    </source>
</evidence>
<dbReference type="Proteomes" id="UP001341281">
    <property type="component" value="Chromosome 04"/>
</dbReference>
<dbReference type="PANTHER" id="PTHR45749:SF37">
    <property type="entry name" value="OS05G0311600 PROTEIN"/>
    <property type="match status" value="1"/>
</dbReference>